<dbReference type="PANTHER" id="PTHR45630:SF7">
    <property type="entry name" value="ENDOPLASMIC RETICULUM TRANSMEMBRANE HELIX TRANSLOCASE"/>
    <property type="match status" value="1"/>
</dbReference>
<dbReference type="GO" id="GO:0006874">
    <property type="term" value="P:intracellular calcium ion homeostasis"/>
    <property type="evidence" value="ECO:0007669"/>
    <property type="project" value="TreeGrafter"/>
</dbReference>
<dbReference type="EMBL" id="BPVZ01000003">
    <property type="protein sequence ID" value="GKU88867.1"/>
    <property type="molecule type" value="Genomic_DNA"/>
</dbReference>
<proteinExistence type="predicted"/>
<sequence length="161" mass="18346">MSRFHVGGKVVDKVDLLRKKHWACVDFGDAAIVLGGLVALNILVWLFTAWSVDFKSFVHYSKVNDIYLADACKIIPSKFSGSKEVVPLHFRKQTSNSSSSTNVEEIYFDFRKQRFTYSKEKDTFFKLPYPTKETFGYYLKSTSHGFKAKVLSTSEKCGCNV</sequence>
<feature type="domain" description="P5A-ATPase transmembrane helical hairpin" evidence="8">
    <location>
        <begin position="31"/>
        <end position="64"/>
    </location>
</feature>
<evidence type="ECO:0000256" key="1">
    <source>
        <dbReference type="ARBA" id="ARBA00004141"/>
    </source>
</evidence>
<evidence type="ECO:0000256" key="4">
    <source>
        <dbReference type="ARBA" id="ARBA00022840"/>
    </source>
</evidence>
<dbReference type="GO" id="GO:0019829">
    <property type="term" value="F:ATPase-coupled monoatomic cation transmembrane transporter activity"/>
    <property type="evidence" value="ECO:0007669"/>
    <property type="project" value="TreeGrafter"/>
</dbReference>
<evidence type="ECO:0000256" key="6">
    <source>
        <dbReference type="ARBA" id="ARBA00022967"/>
    </source>
</evidence>
<evidence type="ECO:0000313" key="10">
    <source>
        <dbReference type="Proteomes" id="UP001054252"/>
    </source>
</evidence>
<dbReference type="Pfam" id="PF23143">
    <property type="entry name" value="2TM_P5A-ATPase"/>
    <property type="match status" value="1"/>
</dbReference>
<evidence type="ECO:0000313" key="9">
    <source>
        <dbReference type="EMBL" id="GKU88867.1"/>
    </source>
</evidence>
<dbReference type="GO" id="GO:0005524">
    <property type="term" value="F:ATP binding"/>
    <property type="evidence" value="ECO:0007669"/>
    <property type="project" value="UniProtKB-KW"/>
</dbReference>
<evidence type="ECO:0000259" key="8">
    <source>
        <dbReference type="Pfam" id="PF23143"/>
    </source>
</evidence>
<keyword evidence="7" id="KW-1133">Transmembrane helix</keyword>
<accession>A0AAV5HJ66</accession>
<dbReference type="GO" id="GO:0005789">
    <property type="term" value="C:endoplasmic reticulum membrane"/>
    <property type="evidence" value="ECO:0007669"/>
    <property type="project" value="TreeGrafter"/>
</dbReference>
<keyword evidence="7" id="KW-0472">Membrane</keyword>
<evidence type="ECO:0000256" key="3">
    <source>
        <dbReference type="ARBA" id="ARBA00022741"/>
    </source>
</evidence>
<organism evidence="9 10">
    <name type="scientific">Rubroshorea leprosula</name>
    <dbReference type="NCBI Taxonomy" id="152421"/>
    <lineage>
        <taxon>Eukaryota</taxon>
        <taxon>Viridiplantae</taxon>
        <taxon>Streptophyta</taxon>
        <taxon>Embryophyta</taxon>
        <taxon>Tracheophyta</taxon>
        <taxon>Spermatophyta</taxon>
        <taxon>Magnoliopsida</taxon>
        <taxon>eudicotyledons</taxon>
        <taxon>Gunneridae</taxon>
        <taxon>Pentapetalae</taxon>
        <taxon>rosids</taxon>
        <taxon>malvids</taxon>
        <taxon>Malvales</taxon>
        <taxon>Dipterocarpaceae</taxon>
        <taxon>Rubroshorea</taxon>
    </lineage>
</organism>
<dbReference type="AlphaFoldDB" id="A0AAV5HJ66"/>
<keyword evidence="2" id="KW-0479">Metal-binding</keyword>
<dbReference type="GO" id="GO:0015662">
    <property type="term" value="F:P-type ion transporter activity"/>
    <property type="evidence" value="ECO:0007669"/>
    <property type="project" value="TreeGrafter"/>
</dbReference>
<dbReference type="GO" id="GO:0046872">
    <property type="term" value="F:metal ion binding"/>
    <property type="evidence" value="ECO:0007669"/>
    <property type="project" value="UniProtKB-KW"/>
</dbReference>
<comment type="caution">
    <text evidence="9">The sequence shown here is derived from an EMBL/GenBank/DDBJ whole genome shotgun (WGS) entry which is preliminary data.</text>
</comment>
<keyword evidence="10" id="KW-1185">Reference proteome</keyword>
<evidence type="ECO:0000256" key="2">
    <source>
        <dbReference type="ARBA" id="ARBA00022723"/>
    </source>
</evidence>
<evidence type="ECO:0000256" key="5">
    <source>
        <dbReference type="ARBA" id="ARBA00022842"/>
    </source>
</evidence>
<keyword evidence="7" id="KW-0812">Transmembrane</keyword>
<comment type="subcellular location">
    <subcellularLocation>
        <location evidence="1">Membrane</location>
        <topology evidence="1">Multi-pass membrane protein</topology>
    </subcellularLocation>
</comment>
<feature type="transmembrane region" description="Helical" evidence="7">
    <location>
        <begin position="30"/>
        <end position="52"/>
    </location>
</feature>
<keyword evidence="5" id="KW-0460">Magnesium</keyword>
<dbReference type="PANTHER" id="PTHR45630">
    <property type="entry name" value="CATION-TRANSPORTING ATPASE-RELATED"/>
    <property type="match status" value="1"/>
</dbReference>
<dbReference type="InterPro" id="IPR057255">
    <property type="entry name" value="2TM_P5A-ATPase"/>
</dbReference>
<keyword evidence="3" id="KW-0547">Nucleotide-binding</keyword>
<name>A0AAV5HJ66_9ROSI</name>
<dbReference type="InterPro" id="IPR006544">
    <property type="entry name" value="P-type_TPase_V"/>
</dbReference>
<keyword evidence="6" id="KW-1278">Translocase</keyword>
<dbReference type="Proteomes" id="UP001054252">
    <property type="component" value="Unassembled WGS sequence"/>
</dbReference>
<evidence type="ECO:0000256" key="7">
    <source>
        <dbReference type="SAM" id="Phobius"/>
    </source>
</evidence>
<reference evidence="9 10" key="1">
    <citation type="journal article" date="2021" name="Commun. Biol.">
        <title>The genome of Shorea leprosula (Dipterocarpaceae) highlights the ecological relevance of drought in aseasonal tropical rainforests.</title>
        <authorList>
            <person name="Ng K.K.S."/>
            <person name="Kobayashi M.J."/>
            <person name="Fawcett J.A."/>
            <person name="Hatakeyama M."/>
            <person name="Paape T."/>
            <person name="Ng C.H."/>
            <person name="Ang C.C."/>
            <person name="Tnah L.H."/>
            <person name="Lee C.T."/>
            <person name="Nishiyama T."/>
            <person name="Sese J."/>
            <person name="O'Brien M.J."/>
            <person name="Copetti D."/>
            <person name="Mohd Noor M.I."/>
            <person name="Ong R.C."/>
            <person name="Putra M."/>
            <person name="Sireger I.Z."/>
            <person name="Indrioko S."/>
            <person name="Kosugi Y."/>
            <person name="Izuno A."/>
            <person name="Isagi Y."/>
            <person name="Lee S.L."/>
            <person name="Shimizu K.K."/>
        </authorList>
    </citation>
    <scope>NUCLEOTIDE SEQUENCE [LARGE SCALE GENOMIC DNA]</scope>
    <source>
        <strain evidence="9">214</strain>
    </source>
</reference>
<gene>
    <name evidence="9" type="ORF">SLEP1_g3082</name>
</gene>
<keyword evidence="4" id="KW-0067">ATP-binding</keyword>
<protein>
    <recommendedName>
        <fullName evidence="8">P5A-ATPase transmembrane helical hairpin domain-containing protein</fullName>
    </recommendedName>
</protein>